<feature type="signal peptide" evidence="3">
    <location>
        <begin position="1"/>
        <end position="23"/>
    </location>
</feature>
<evidence type="ECO:0000259" key="4">
    <source>
        <dbReference type="PROSITE" id="PS50842"/>
    </source>
</evidence>
<name>W3VLN3_MOEAP</name>
<evidence type="ECO:0000256" key="3">
    <source>
        <dbReference type="SAM" id="SignalP"/>
    </source>
</evidence>
<evidence type="ECO:0000256" key="2">
    <source>
        <dbReference type="SAM" id="MobiDB-lite"/>
    </source>
</evidence>
<protein>
    <recommendedName>
        <fullName evidence="4">Expansin-like EG45 domain-containing protein</fullName>
    </recommendedName>
</protein>
<keyword evidence="1 3" id="KW-0732">Signal</keyword>
<dbReference type="PROSITE" id="PS50842">
    <property type="entry name" value="EXPANSIN_EG45"/>
    <property type="match status" value="1"/>
</dbReference>
<dbReference type="CDD" id="cd22271">
    <property type="entry name" value="DPBB_EXP_N-like"/>
    <property type="match status" value="1"/>
</dbReference>
<gene>
    <name evidence="5" type="ORF">PaG_03079</name>
</gene>
<dbReference type="OrthoDB" id="2555762at2759"/>
<feature type="compositionally biased region" description="Low complexity" evidence="2">
    <location>
        <begin position="147"/>
        <end position="162"/>
    </location>
</feature>
<evidence type="ECO:0000313" key="5">
    <source>
        <dbReference type="EMBL" id="ETS62459.1"/>
    </source>
</evidence>
<dbReference type="Proteomes" id="UP000019462">
    <property type="component" value="Unassembled WGS sequence"/>
</dbReference>
<feature type="chain" id="PRO_5004833199" description="Expansin-like EG45 domain-containing protein" evidence="3">
    <location>
        <begin position="24"/>
        <end position="471"/>
    </location>
</feature>
<keyword evidence="6" id="KW-1185">Reference proteome</keyword>
<dbReference type="InterPro" id="IPR036908">
    <property type="entry name" value="RlpA-like_sf"/>
</dbReference>
<dbReference type="PANTHER" id="PTHR31836:SF24">
    <property type="entry name" value="RLPA-LIKE PROTEIN DOUBLE-PSI BETA-BARREL DOMAIN-CONTAINING PROTEIN"/>
    <property type="match status" value="1"/>
</dbReference>
<feature type="compositionally biased region" description="Basic residues" evidence="2">
    <location>
        <begin position="78"/>
        <end position="108"/>
    </location>
</feature>
<comment type="caution">
    <text evidence="5">The sequence shown here is derived from an EMBL/GenBank/DDBJ whole genome shotgun (WGS) entry which is preliminary data.</text>
</comment>
<dbReference type="InterPro" id="IPR007112">
    <property type="entry name" value="Expansin/allergen_DPBB_dom"/>
</dbReference>
<sequence length="471" mass="48648">MRATPALAFLAAFLASSAVEVLAAPQAGLGFAAVDHNGGYKHDAAIQKRIRKRQAEPECAAEASYPGSAQMPVNAASSKHHSSGHHGAKSHVVKHHNGGHHGVKHNSGHHSATGNKAPNAVPVGSVIAPPGSGPEGYGPAPGSKPDAGQGNQPSGQGSQSRPGGAGTGSSPEGYGPAPGTQPDAGAGSQPPQGAAGAPGKDGGVHCKGVLGSTTLASNGAIKHEWFDPGLVHHGPGTQFGGATGFWQGGACMLDSLPHANLPSVAMDQTFFQDGLACGTCVEIASTSASLFSNAAQWSVEEPKHGALPAGKKTIAIVSDLCPGVNQCWSGLDMHLDAWNSVTNNANGSKLPINWRFVNCKQAFAQSGSGGNSLQVHWREGANPGFFQVQIRGAHEAVVRVEMKLQGETWKVATHVDNNWWKWDSVAQDAGTKSVVFRMVDWQGQTITTDVPTKIGTDVFVQANFDRVESSN</sequence>
<dbReference type="InterPro" id="IPR051477">
    <property type="entry name" value="Expansin_CellWall"/>
</dbReference>
<dbReference type="Gene3D" id="2.40.40.10">
    <property type="entry name" value="RlpA-like domain"/>
    <property type="match status" value="1"/>
</dbReference>
<feature type="region of interest" description="Disordered" evidence="2">
    <location>
        <begin position="57"/>
        <end position="201"/>
    </location>
</feature>
<accession>W3VLN3</accession>
<feature type="domain" description="Expansin-like EG45" evidence="4">
    <location>
        <begin position="240"/>
        <end position="364"/>
    </location>
</feature>
<evidence type="ECO:0000313" key="6">
    <source>
        <dbReference type="Proteomes" id="UP000019462"/>
    </source>
</evidence>
<dbReference type="SUPFAM" id="SSF50685">
    <property type="entry name" value="Barwin-like endoglucanases"/>
    <property type="match status" value="1"/>
</dbReference>
<dbReference type="HOGENOM" id="CLU_038507_0_0_1"/>
<evidence type="ECO:0000256" key="1">
    <source>
        <dbReference type="ARBA" id="ARBA00022729"/>
    </source>
</evidence>
<dbReference type="InterPro" id="IPR036749">
    <property type="entry name" value="Expansin_CBD_sf"/>
</dbReference>
<dbReference type="EMBL" id="AWNI01000010">
    <property type="protein sequence ID" value="ETS62459.1"/>
    <property type="molecule type" value="Genomic_DNA"/>
</dbReference>
<dbReference type="PANTHER" id="PTHR31836">
    <property type="match status" value="1"/>
</dbReference>
<organism evidence="5 6">
    <name type="scientific">Moesziomyces aphidis</name>
    <name type="common">Pseudozyma aphidis</name>
    <dbReference type="NCBI Taxonomy" id="84754"/>
    <lineage>
        <taxon>Eukaryota</taxon>
        <taxon>Fungi</taxon>
        <taxon>Dikarya</taxon>
        <taxon>Basidiomycota</taxon>
        <taxon>Ustilaginomycotina</taxon>
        <taxon>Ustilaginomycetes</taxon>
        <taxon>Ustilaginales</taxon>
        <taxon>Ustilaginaceae</taxon>
        <taxon>Moesziomyces</taxon>
    </lineage>
</organism>
<proteinExistence type="predicted"/>
<reference evidence="5 6" key="1">
    <citation type="journal article" date="2014" name="Genome Announc.">
        <title>Genome sequence of the basidiomycetous fungus Pseudozyma aphidis DSM70725, an efficient producer of biosurfactant mannosylerythritol lipids.</title>
        <authorList>
            <person name="Lorenz S."/>
            <person name="Guenther M."/>
            <person name="Grumaz C."/>
            <person name="Rupp S."/>
            <person name="Zibek S."/>
            <person name="Sohn K."/>
        </authorList>
    </citation>
    <scope>NUCLEOTIDE SEQUENCE [LARGE SCALE GENOMIC DNA]</scope>
    <source>
        <strain evidence="6">ATCC 32657 / CBS 517.83 / DSM 70725 / JCM 10318 / NBRC 10182 / NRRL Y-7954 / St-0401</strain>
    </source>
</reference>
<dbReference type="AlphaFoldDB" id="W3VLN3"/>
<dbReference type="Gene3D" id="2.60.40.760">
    <property type="entry name" value="Expansin, cellulose-binding-like domain"/>
    <property type="match status" value="1"/>
</dbReference>
<feature type="compositionally biased region" description="Low complexity" evidence="2">
    <location>
        <begin position="181"/>
        <end position="198"/>
    </location>
</feature>